<evidence type="ECO:0000313" key="3">
    <source>
        <dbReference type="Proteomes" id="UP000002704"/>
    </source>
</evidence>
<evidence type="ECO:0000256" key="1">
    <source>
        <dbReference type="SAM" id="Phobius"/>
    </source>
</evidence>
<accession>Q3KED7</accession>
<evidence type="ECO:0000313" key="2">
    <source>
        <dbReference type="EMBL" id="ABA73869.1"/>
    </source>
</evidence>
<dbReference type="HOGENOM" id="CLU_1119419_0_0_6"/>
<keyword evidence="1" id="KW-1133">Transmembrane helix</keyword>
<protein>
    <submittedName>
        <fullName evidence="2">Uncharacterized protein</fullName>
    </submittedName>
</protein>
<gene>
    <name evidence="2" type="ordered locus">Pfl01_2126</name>
</gene>
<proteinExistence type="predicted"/>
<sequence length="248" mass="27617">MQLTKNNSDSNIMNTISLNLATSILTAIVAASLGAYYTASESAKANERSDRQRFVDGAQQTAQETTQLLIKSYEELQRFNDAARKSEKGWDDFLASEAFTKFSTFERDWHKNLIVLYFKVSRYYGKATAQQLLLLANFELNPTDSQSKESRGQESSLMLAWGEAFRANASTVVLQGEATKFFNNKSSVFDNLGSVMKETNEAKTNSQRATEIYGQHVINFLGILDSNLTQLGALEVKVVSTPSTTVEK</sequence>
<dbReference type="Proteomes" id="UP000002704">
    <property type="component" value="Chromosome"/>
</dbReference>
<reference evidence="2 3" key="1">
    <citation type="journal article" date="2009" name="Genome Biol.">
        <title>Genomic and genetic analyses of diversity and plant interactions of Pseudomonas fluorescens.</title>
        <authorList>
            <person name="Silby M.W."/>
            <person name="Cerdeno-Tarraga A.M."/>
            <person name="Vernikos G.S."/>
            <person name="Giddens S.R."/>
            <person name="Jackson R.W."/>
            <person name="Preston G.M."/>
            <person name="Zhang X.X."/>
            <person name="Moon C.D."/>
            <person name="Gehrig S.M."/>
            <person name="Godfrey S.A."/>
            <person name="Knight C.G."/>
            <person name="Malone J.G."/>
            <person name="Robinson Z."/>
            <person name="Spiers A.J."/>
            <person name="Harris S."/>
            <person name="Challis G.L."/>
            <person name="Yaxley A.M."/>
            <person name="Harris D."/>
            <person name="Seeger K."/>
            <person name="Murphy L."/>
            <person name="Rutter S."/>
            <person name="Squares R."/>
            <person name="Quail M.A."/>
            <person name="Saunders E."/>
            <person name="Mavromatis K."/>
            <person name="Brettin T.S."/>
            <person name="Bentley S.D."/>
            <person name="Hothersall J."/>
            <person name="Stephens E."/>
            <person name="Thomas C.M."/>
            <person name="Parkhill J."/>
            <person name="Levy S.B."/>
            <person name="Rainey P.B."/>
            <person name="Thomson N.R."/>
        </authorList>
    </citation>
    <scope>NUCLEOTIDE SEQUENCE [LARGE SCALE GENOMIC DNA]</scope>
    <source>
        <strain evidence="2 3">Pf0-1</strain>
    </source>
</reference>
<dbReference type="EMBL" id="CP000094">
    <property type="protein sequence ID" value="ABA73869.1"/>
    <property type="molecule type" value="Genomic_DNA"/>
</dbReference>
<keyword evidence="1" id="KW-0812">Transmembrane</keyword>
<keyword evidence="1" id="KW-0472">Membrane</keyword>
<name>Q3KED7_PSEPF</name>
<dbReference type="RefSeq" id="WP_011333562.1">
    <property type="nucleotide sequence ID" value="NC_007492.2"/>
</dbReference>
<feature type="transmembrane region" description="Helical" evidence="1">
    <location>
        <begin position="20"/>
        <end position="39"/>
    </location>
</feature>
<dbReference type="KEGG" id="pfo:Pfl01_2126"/>
<dbReference type="AlphaFoldDB" id="Q3KED7"/>
<organism evidence="2 3">
    <name type="scientific">Pseudomonas fluorescens (strain Pf0-1)</name>
    <dbReference type="NCBI Taxonomy" id="205922"/>
    <lineage>
        <taxon>Bacteria</taxon>
        <taxon>Pseudomonadati</taxon>
        <taxon>Pseudomonadota</taxon>
        <taxon>Gammaproteobacteria</taxon>
        <taxon>Pseudomonadales</taxon>
        <taxon>Pseudomonadaceae</taxon>
        <taxon>Pseudomonas</taxon>
    </lineage>
</organism>